<evidence type="ECO:0000313" key="3">
    <source>
        <dbReference type="EMBL" id="KAH6831832.1"/>
    </source>
</evidence>
<keyword evidence="4" id="KW-1185">Reference proteome</keyword>
<keyword evidence="2" id="KW-1133">Transmembrane helix</keyword>
<dbReference type="EMBL" id="SDAM02000081">
    <property type="protein sequence ID" value="KAH6831832.1"/>
    <property type="molecule type" value="Genomic_DNA"/>
</dbReference>
<keyword evidence="2" id="KW-0472">Membrane</keyword>
<gene>
    <name evidence="3" type="ORF">C2S53_008325</name>
</gene>
<accession>A0AAD4JDP3</accession>
<protein>
    <submittedName>
        <fullName evidence="3">Uncharacterized protein</fullName>
    </submittedName>
</protein>
<comment type="caution">
    <text evidence="3">The sequence shown here is derived from an EMBL/GenBank/DDBJ whole genome shotgun (WGS) entry which is preliminary data.</text>
</comment>
<organism evidence="3 4">
    <name type="scientific">Perilla frutescens var. hirtella</name>
    <name type="common">Perilla citriodora</name>
    <name type="synonym">Perilla setoyensis</name>
    <dbReference type="NCBI Taxonomy" id="608512"/>
    <lineage>
        <taxon>Eukaryota</taxon>
        <taxon>Viridiplantae</taxon>
        <taxon>Streptophyta</taxon>
        <taxon>Embryophyta</taxon>
        <taxon>Tracheophyta</taxon>
        <taxon>Spermatophyta</taxon>
        <taxon>Magnoliopsida</taxon>
        <taxon>eudicotyledons</taxon>
        <taxon>Gunneridae</taxon>
        <taxon>Pentapetalae</taxon>
        <taxon>asterids</taxon>
        <taxon>lamiids</taxon>
        <taxon>Lamiales</taxon>
        <taxon>Lamiaceae</taxon>
        <taxon>Nepetoideae</taxon>
        <taxon>Elsholtzieae</taxon>
        <taxon>Perilla</taxon>
    </lineage>
</organism>
<name>A0AAD4JDP3_PERFH</name>
<feature type="compositionally biased region" description="Polar residues" evidence="1">
    <location>
        <begin position="1"/>
        <end position="16"/>
    </location>
</feature>
<feature type="region of interest" description="Disordered" evidence="1">
    <location>
        <begin position="1"/>
        <end position="42"/>
    </location>
</feature>
<feature type="transmembrane region" description="Helical" evidence="2">
    <location>
        <begin position="194"/>
        <end position="211"/>
    </location>
</feature>
<dbReference type="Proteomes" id="UP001190926">
    <property type="component" value="Unassembled WGS sequence"/>
</dbReference>
<sequence>MRDLQLQTPQRDQTPANRRPKTAPDLNRNPRKGAKKSLNPAFKALPEDDSAVLESLEEFVGASDDNPFSESAENFFAVVHASETQSTEKVVSDLTSTLASTSVTATPYKHVASDTANTRSPEKVDSFQMTKSVEAEVVIKHLREARIQVLKSKDVGPSKKLVEALINVIIEEFHGGLYEENEWLDKLLSRKSNLIFLISIMVMFSLLMVWFSDWSLKESFTGPTPT</sequence>
<dbReference type="AlphaFoldDB" id="A0AAD4JDP3"/>
<evidence type="ECO:0000256" key="1">
    <source>
        <dbReference type="SAM" id="MobiDB-lite"/>
    </source>
</evidence>
<keyword evidence="2" id="KW-0812">Transmembrane</keyword>
<evidence type="ECO:0000256" key="2">
    <source>
        <dbReference type="SAM" id="Phobius"/>
    </source>
</evidence>
<reference evidence="3 4" key="1">
    <citation type="journal article" date="2021" name="Nat. Commun.">
        <title>Incipient diploidization of the medicinal plant Perilla within 10,000 years.</title>
        <authorList>
            <person name="Zhang Y."/>
            <person name="Shen Q."/>
            <person name="Leng L."/>
            <person name="Zhang D."/>
            <person name="Chen S."/>
            <person name="Shi Y."/>
            <person name="Ning Z."/>
            <person name="Chen S."/>
        </authorList>
    </citation>
    <scope>NUCLEOTIDE SEQUENCE [LARGE SCALE GENOMIC DNA]</scope>
    <source>
        <strain evidence="4">cv. PC099</strain>
    </source>
</reference>
<proteinExistence type="predicted"/>
<evidence type="ECO:0000313" key="4">
    <source>
        <dbReference type="Proteomes" id="UP001190926"/>
    </source>
</evidence>